<dbReference type="Proteomes" id="UP001164286">
    <property type="component" value="Unassembled WGS sequence"/>
</dbReference>
<dbReference type="AlphaFoldDB" id="A0AA38H938"/>
<dbReference type="GO" id="GO:0008270">
    <property type="term" value="F:zinc ion binding"/>
    <property type="evidence" value="ECO:0007669"/>
    <property type="project" value="UniProtKB-KW"/>
</dbReference>
<evidence type="ECO:0000259" key="3">
    <source>
        <dbReference type="PROSITE" id="PS50157"/>
    </source>
</evidence>
<feature type="compositionally biased region" description="Polar residues" evidence="2">
    <location>
        <begin position="242"/>
        <end position="256"/>
    </location>
</feature>
<dbReference type="GeneID" id="77732694"/>
<name>A0AA38H938_9TREE</name>
<gene>
    <name evidence="4" type="ORF">MKK02DRAFT_45565</name>
</gene>
<feature type="compositionally biased region" description="Low complexity" evidence="2">
    <location>
        <begin position="560"/>
        <end position="595"/>
    </location>
</feature>
<dbReference type="InterPro" id="IPR013087">
    <property type="entry name" value="Znf_C2H2_type"/>
</dbReference>
<dbReference type="PROSITE" id="PS50157">
    <property type="entry name" value="ZINC_FINGER_C2H2_2"/>
    <property type="match status" value="1"/>
</dbReference>
<keyword evidence="1" id="KW-0862">Zinc</keyword>
<evidence type="ECO:0000313" key="5">
    <source>
        <dbReference type="Proteomes" id="UP001164286"/>
    </source>
</evidence>
<keyword evidence="1" id="KW-0863">Zinc-finger</keyword>
<keyword evidence="1" id="KW-0479">Metal-binding</keyword>
<dbReference type="PANTHER" id="PTHR36167:SF3">
    <property type="entry name" value="C2H2 FINGER DOMAIN TRANSCRIPTION FACTOR (EUROFUNG)-RELATED"/>
    <property type="match status" value="1"/>
</dbReference>
<protein>
    <recommendedName>
        <fullName evidence="3">C2H2-type domain-containing protein</fullName>
    </recommendedName>
</protein>
<evidence type="ECO:0000313" key="4">
    <source>
        <dbReference type="EMBL" id="KAI9636857.1"/>
    </source>
</evidence>
<organism evidence="4 5">
    <name type="scientific">Dioszegia hungarica</name>
    <dbReference type="NCBI Taxonomy" id="4972"/>
    <lineage>
        <taxon>Eukaryota</taxon>
        <taxon>Fungi</taxon>
        <taxon>Dikarya</taxon>
        <taxon>Basidiomycota</taxon>
        <taxon>Agaricomycotina</taxon>
        <taxon>Tremellomycetes</taxon>
        <taxon>Tremellales</taxon>
        <taxon>Bulleribasidiaceae</taxon>
        <taxon>Dioszegia</taxon>
    </lineage>
</organism>
<feature type="compositionally biased region" description="Basic and acidic residues" evidence="2">
    <location>
        <begin position="309"/>
        <end position="322"/>
    </location>
</feature>
<reference evidence="4" key="1">
    <citation type="journal article" date="2022" name="G3 (Bethesda)">
        <title>High quality genome of the basidiomycete yeast Dioszegia hungarica PDD-24b-2 isolated from cloud water.</title>
        <authorList>
            <person name="Jarrige D."/>
            <person name="Haridas S."/>
            <person name="Bleykasten-Grosshans C."/>
            <person name="Joly M."/>
            <person name="Nadalig T."/>
            <person name="Sancelme M."/>
            <person name="Vuilleumier S."/>
            <person name="Grigoriev I.V."/>
            <person name="Amato P."/>
            <person name="Bringel F."/>
        </authorList>
    </citation>
    <scope>NUCLEOTIDE SEQUENCE</scope>
    <source>
        <strain evidence="4">PDD-24b-2</strain>
    </source>
</reference>
<dbReference type="GO" id="GO:0006355">
    <property type="term" value="P:regulation of DNA-templated transcription"/>
    <property type="evidence" value="ECO:0007669"/>
    <property type="project" value="InterPro"/>
</dbReference>
<feature type="compositionally biased region" description="Pro residues" evidence="2">
    <location>
        <begin position="223"/>
        <end position="232"/>
    </location>
</feature>
<feature type="domain" description="C2H2-type" evidence="3">
    <location>
        <begin position="362"/>
        <end position="393"/>
    </location>
</feature>
<keyword evidence="5" id="KW-1185">Reference proteome</keyword>
<feature type="region of interest" description="Disordered" evidence="2">
    <location>
        <begin position="426"/>
        <end position="611"/>
    </location>
</feature>
<feature type="compositionally biased region" description="Polar residues" evidence="2">
    <location>
        <begin position="1038"/>
        <end position="1050"/>
    </location>
</feature>
<feature type="compositionally biased region" description="Polar residues" evidence="2">
    <location>
        <begin position="289"/>
        <end position="300"/>
    </location>
</feature>
<evidence type="ECO:0000256" key="1">
    <source>
        <dbReference type="PROSITE-ProRule" id="PRU00042"/>
    </source>
</evidence>
<feature type="region of interest" description="Disordered" evidence="2">
    <location>
        <begin position="69"/>
        <end position="102"/>
    </location>
</feature>
<sequence length="1050" mass="115097">MLPISTFTSSHHLIPFGSPDIRPTTSSSTATDVDDWAAFFIMPSTPPVISTPDDIFSGPWNTPLEIPDTAPIMAHNSSSSSPTDFAFEPPADNKTPSTGFSYTPSTGNSYGLPLSGYSSASSFSSSASGSYGSNSFSSADALPAISRDFSRPSVQQAKRPATAGGLLQSRSPFGGHVNEDKKGIPEEPSFVNPFSSSAFPSHTEAFDPRQPNRRASEGQGSNMPPPSWPAPANPSLASAPPTQASFDSYPQPQQARSAYIGHANRPQTSDGLPSFGGPTPLPSARSVVGSFSSLTSQTALQPPAQIRSSYEDSTHPFRDRSNSDAQPPSTSRSEGELTFVPIGGPVPKKRPRRRFDEIERLYKCGWSGCEKSYGTLNHLNAHVAMQSHGEKRLPSEFKDMRKAWRKKKREVTAANANGQFNAYARGSVSSESSYDRRESTISNMSSASAARFPPGAVSTAYKYDSRPTTGSSVASSSDGRSHHPQSGVPPFGYGQAMQTMPAPTSSLQARRDSAPQHVSMPYQPAPVGFRQNDDGVTPTPQNPFPFNFSMNMSVNPNVPPEHQQYIQQQQQHQQQQHLHQPPPGHHAYQQHQQQQQHHHQSMRPGTGGFPFQTLTQPMPMVWIRVIEHLRGPRATPNGRNERSSIRAPEAVLMRVNKTLNNIVSVPLYKTVITDHLPSLLHSVKQPAAASGIRSKAELLSLTQHLFLEYCDKGPPTYASLLFHGGPHFGLVDLIRPIESNAPTLEDLRTWDTGTAARWNPRNSSRSAEQTSVDGGRLLKNYKTVSTGAYLGGQRSIWRPIVKRHPPNPEMVRRIDTARTAITALAVGSPGVAAFCQRVEYGPLTYAVAVWNEFEPKVRVGVKEHRFRAHVMHDLGTTPAVLAGSSRWYCEYKSPEHNFGWPAEQLRDAAGDHIHVREQYRRALAFETQRAGIIEHSSLSTDVYLPGRFMTEFTRGYISECIDEAVIEVENPSYGRDGSMKRSAASYKRDQWRLNLIDEAPPCEACGWCVEDMDPDPNDEPSPMSDGSDVYQADGSDVYSDTESSYAVSQL</sequence>
<dbReference type="Gene3D" id="3.30.160.60">
    <property type="entry name" value="Classic Zinc Finger"/>
    <property type="match status" value="1"/>
</dbReference>
<dbReference type="PANTHER" id="PTHR36167">
    <property type="entry name" value="C2H2 FINGER DOMAIN TRANSCRIPTION FACTOR (EUROFUNG)-RELATED"/>
    <property type="match status" value="1"/>
</dbReference>
<accession>A0AA38H938</accession>
<feature type="region of interest" description="Disordered" evidence="2">
    <location>
        <begin position="1010"/>
        <end position="1050"/>
    </location>
</feature>
<feature type="compositionally biased region" description="Polar residues" evidence="2">
    <location>
        <begin position="496"/>
        <end position="508"/>
    </location>
</feature>
<dbReference type="EMBL" id="JAKWFO010000005">
    <property type="protein sequence ID" value="KAI9636857.1"/>
    <property type="molecule type" value="Genomic_DNA"/>
</dbReference>
<feature type="region of interest" description="Disordered" evidence="2">
    <location>
        <begin position="150"/>
        <end position="350"/>
    </location>
</feature>
<dbReference type="InterPro" id="IPR039327">
    <property type="entry name" value="CON7-like"/>
</dbReference>
<proteinExistence type="predicted"/>
<evidence type="ECO:0000256" key="2">
    <source>
        <dbReference type="SAM" id="MobiDB-lite"/>
    </source>
</evidence>
<dbReference type="RefSeq" id="XP_052946634.1">
    <property type="nucleotide sequence ID" value="XM_053093489.1"/>
</dbReference>
<feature type="compositionally biased region" description="Polar residues" evidence="2">
    <location>
        <begin position="323"/>
        <end position="332"/>
    </location>
</feature>
<dbReference type="PROSITE" id="PS00028">
    <property type="entry name" value="ZINC_FINGER_C2H2_1"/>
    <property type="match status" value="1"/>
</dbReference>
<comment type="caution">
    <text evidence="4">The sequence shown here is derived from an EMBL/GenBank/DDBJ whole genome shotgun (WGS) entry which is preliminary data.</text>
</comment>
<feature type="compositionally biased region" description="Low complexity" evidence="2">
    <location>
        <begin position="466"/>
        <end position="478"/>
    </location>
</feature>